<feature type="non-terminal residue" evidence="2">
    <location>
        <position position="224"/>
    </location>
</feature>
<dbReference type="Pfam" id="PF00023">
    <property type="entry name" value="Ank"/>
    <property type="match status" value="1"/>
</dbReference>
<name>A0AA42AW37_PAPNU</name>
<feature type="repeat" description="ANK" evidence="1">
    <location>
        <begin position="169"/>
        <end position="201"/>
    </location>
</feature>
<dbReference type="SUPFAM" id="SSF48403">
    <property type="entry name" value="Ankyrin repeat"/>
    <property type="match status" value="1"/>
</dbReference>
<accession>A0AA42AW37</accession>
<dbReference type="InterPro" id="IPR002110">
    <property type="entry name" value="Ankyrin_rpt"/>
</dbReference>
<dbReference type="Gene3D" id="1.25.40.20">
    <property type="entry name" value="Ankyrin repeat-containing domain"/>
    <property type="match status" value="1"/>
</dbReference>
<dbReference type="InterPro" id="IPR036770">
    <property type="entry name" value="Ankyrin_rpt-contain_sf"/>
</dbReference>
<feature type="repeat" description="ANK" evidence="1">
    <location>
        <begin position="104"/>
        <end position="136"/>
    </location>
</feature>
<gene>
    <name evidence="2" type="ORF">MKW94_002749</name>
</gene>
<keyword evidence="1" id="KW-0040">ANK repeat</keyword>
<evidence type="ECO:0000313" key="3">
    <source>
        <dbReference type="Proteomes" id="UP001177140"/>
    </source>
</evidence>
<protein>
    <submittedName>
        <fullName evidence="2">Uncharacterized protein</fullName>
    </submittedName>
</protein>
<dbReference type="AlphaFoldDB" id="A0AA42AW37"/>
<comment type="caution">
    <text evidence="2">The sequence shown here is derived from an EMBL/GenBank/DDBJ whole genome shotgun (WGS) entry which is preliminary data.</text>
</comment>
<dbReference type="PROSITE" id="PS50297">
    <property type="entry name" value="ANK_REP_REGION"/>
    <property type="match status" value="3"/>
</dbReference>
<evidence type="ECO:0000313" key="2">
    <source>
        <dbReference type="EMBL" id="MCL7042777.1"/>
    </source>
</evidence>
<sequence>MPRKIPSGKRKTTLNNLVCGYLNDFYRSSSFYLHLDFWCLIFTFLKLELVAICDDGRGSANTVRSIKDKNGVGVIHYAAAKGKINVLDYLIEDLGIDVNFKDEKGDSPLMHAIEGGNTNVVEYLLGKGAGPNASNTKGYTPLHSAAEKGHTEILARLLSKGANVNALSETGTPLDMAANYNQLEALQILLEQNANPNLCSGRSFTPLTGSIVSQSLRCIEPLLE</sequence>
<dbReference type="PANTHER" id="PTHR46224:SF6">
    <property type="entry name" value="ANKYRIN REPEAT FAMILY PROTEIN"/>
    <property type="match status" value="1"/>
</dbReference>
<proteinExistence type="predicted"/>
<dbReference type="InterPro" id="IPR051616">
    <property type="entry name" value="Cul2-RING_E3_ligase_SR"/>
</dbReference>
<dbReference type="PANTHER" id="PTHR46224">
    <property type="entry name" value="ANKYRIN REPEAT FAMILY PROTEIN"/>
    <property type="match status" value="1"/>
</dbReference>
<dbReference type="PROSITE" id="PS50088">
    <property type="entry name" value="ANK_REPEAT"/>
    <property type="match status" value="4"/>
</dbReference>
<dbReference type="EMBL" id="JAJJMA010239215">
    <property type="protein sequence ID" value="MCL7042777.1"/>
    <property type="molecule type" value="Genomic_DNA"/>
</dbReference>
<dbReference type="SMART" id="SM00248">
    <property type="entry name" value="ANK"/>
    <property type="match status" value="4"/>
</dbReference>
<reference evidence="2" key="1">
    <citation type="submission" date="2022-03" db="EMBL/GenBank/DDBJ databases">
        <title>A functionally conserved STORR gene fusion in Papaver species that diverged 16.8 million years ago.</title>
        <authorList>
            <person name="Catania T."/>
        </authorList>
    </citation>
    <scope>NUCLEOTIDE SEQUENCE</scope>
    <source>
        <strain evidence="2">S-191538</strain>
    </source>
</reference>
<dbReference type="Pfam" id="PF12796">
    <property type="entry name" value="Ank_2"/>
    <property type="match status" value="1"/>
</dbReference>
<feature type="repeat" description="ANK" evidence="1">
    <location>
        <begin position="70"/>
        <end position="103"/>
    </location>
</feature>
<keyword evidence="3" id="KW-1185">Reference proteome</keyword>
<feature type="repeat" description="ANK" evidence="1">
    <location>
        <begin position="137"/>
        <end position="169"/>
    </location>
</feature>
<evidence type="ECO:0000256" key="1">
    <source>
        <dbReference type="PROSITE-ProRule" id="PRU00023"/>
    </source>
</evidence>
<organism evidence="2 3">
    <name type="scientific">Papaver nudicaule</name>
    <name type="common">Iceland poppy</name>
    <dbReference type="NCBI Taxonomy" id="74823"/>
    <lineage>
        <taxon>Eukaryota</taxon>
        <taxon>Viridiplantae</taxon>
        <taxon>Streptophyta</taxon>
        <taxon>Embryophyta</taxon>
        <taxon>Tracheophyta</taxon>
        <taxon>Spermatophyta</taxon>
        <taxon>Magnoliopsida</taxon>
        <taxon>Ranunculales</taxon>
        <taxon>Papaveraceae</taxon>
        <taxon>Papaveroideae</taxon>
        <taxon>Papaver</taxon>
    </lineage>
</organism>
<dbReference type="PRINTS" id="PR01415">
    <property type="entry name" value="ANKYRIN"/>
</dbReference>
<dbReference type="Proteomes" id="UP001177140">
    <property type="component" value="Unassembled WGS sequence"/>
</dbReference>